<comment type="caution">
    <text evidence="10">The sequence shown here is derived from an EMBL/GenBank/DDBJ whole genome shotgun (WGS) entry which is preliminary data.</text>
</comment>
<keyword evidence="4 5" id="KW-0720">Serine protease</keyword>
<evidence type="ECO:0000256" key="2">
    <source>
        <dbReference type="ARBA" id="ARBA00022670"/>
    </source>
</evidence>
<reference evidence="10 11" key="1">
    <citation type="journal article" date="2018" name="Plant J.">
        <title>Genome sequences of Chlorella sorokiniana UTEX 1602 and Micractinium conductrix SAG 241.80: implications to maltose excretion by a green alga.</title>
        <authorList>
            <person name="Arriola M.B."/>
            <person name="Velmurugan N."/>
            <person name="Zhang Y."/>
            <person name="Plunkett M.H."/>
            <person name="Hondzo H."/>
            <person name="Barney B.M."/>
        </authorList>
    </citation>
    <scope>NUCLEOTIDE SEQUENCE [LARGE SCALE GENOMIC DNA]</scope>
    <source>
        <strain evidence="10 11">SAG 241.80</strain>
    </source>
</reference>
<dbReference type="GO" id="GO:0004252">
    <property type="term" value="F:serine-type endopeptidase activity"/>
    <property type="evidence" value="ECO:0007669"/>
    <property type="project" value="UniProtKB-UniRule"/>
</dbReference>
<dbReference type="Proteomes" id="UP000239649">
    <property type="component" value="Unassembled WGS sequence"/>
</dbReference>
<evidence type="ECO:0000259" key="8">
    <source>
        <dbReference type="Pfam" id="PF00082"/>
    </source>
</evidence>
<gene>
    <name evidence="10" type="ORF">C2E20_4901</name>
</gene>
<evidence type="ECO:0000256" key="1">
    <source>
        <dbReference type="ARBA" id="ARBA00011073"/>
    </source>
</evidence>
<feature type="compositionally biased region" description="Pro residues" evidence="6">
    <location>
        <begin position="612"/>
        <end position="650"/>
    </location>
</feature>
<comment type="similarity">
    <text evidence="1 5">Belongs to the peptidase S8 family.</text>
</comment>
<dbReference type="PANTHER" id="PTHR43399">
    <property type="entry name" value="SUBTILISIN-RELATED"/>
    <property type="match status" value="1"/>
</dbReference>
<dbReference type="SUPFAM" id="SSF52743">
    <property type="entry name" value="Subtilisin-like"/>
    <property type="match status" value="1"/>
</dbReference>
<evidence type="ECO:0000256" key="7">
    <source>
        <dbReference type="SAM" id="SignalP"/>
    </source>
</evidence>
<keyword evidence="7" id="KW-0732">Signal</keyword>
<feature type="signal peptide" evidence="7">
    <location>
        <begin position="1"/>
        <end position="23"/>
    </location>
</feature>
<keyword evidence="11" id="KW-1185">Reference proteome</keyword>
<organism evidence="10 11">
    <name type="scientific">Micractinium conductrix</name>
    <dbReference type="NCBI Taxonomy" id="554055"/>
    <lineage>
        <taxon>Eukaryota</taxon>
        <taxon>Viridiplantae</taxon>
        <taxon>Chlorophyta</taxon>
        <taxon>core chlorophytes</taxon>
        <taxon>Trebouxiophyceae</taxon>
        <taxon>Chlorellales</taxon>
        <taxon>Chlorellaceae</taxon>
        <taxon>Chlorella clade</taxon>
        <taxon>Micractinium</taxon>
    </lineage>
</organism>
<protein>
    <submittedName>
        <fullName evidence="10">Peptidase S8</fullName>
    </submittedName>
</protein>
<evidence type="ECO:0000313" key="10">
    <source>
        <dbReference type="EMBL" id="PSC71832.1"/>
    </source>
</evidence>
<feature type="compositionally biased region" description="Pro residues" evidence="6">
    <location>
        <begin position="536"/>
        <end position="549"/>
    </location>
</feature>
<dbReference type="Pfam" id="PF00082">
    <property type="entry name" value="Peptidase_S8"/>
    <property type="match status" value="1"/>
</dbReference>
<dbReference type="InterPro" id="IPR015500">
    <property type="entry name" value="Peptidase_S8_subtilisin-rel"/>
</dbReference>
<dbReference type="InterPro" id="IPR036852">
    <property type="entry name" value="Peptidase_S8/S53_dom_sf"/>
</dbReference>
<dbReference type="InterPro" id="IPR054399">
    <property type="entry name" value="Fervidolysin-like_N_prodom"/>
</dbReference>
<feature type="chain" id="PRO_5015121275" evidence="7">
    <location>
        <begin position="24"/>
        <end position="650"/>
    </location>
</feature>
<dbReference type="PANTHER" id="PTHR43399:SF4">
    <property type="entry name" value="CELL WALL-ASSOCIATED PROTEASE"/>
    <property type="match status" value="1"/>
</dbReference>
<dbReference type="PROSITE" id="PS51892">
    <property type="entry name" value="SUBTILASE"/>
    <property type="match status" value="1"/>
</dbReference>
<evidence type="ECO:0000256" key="4">
    <source>
        <dbReference type="ARBA" id="ARBA00022825"/>
    </source>
</evidence>
<dbReference type="InterPro" id="IPR023828">
    <property type="entry name" value="Peptidase_S8_Ser-AS"/>
</dbReference>
<feature type="region of interest" description="Disordered" evidence="6">
    <location>
        <begin position="532"/>
        <end position="562"/>
    </location>
</feature>
<dbReference type="GO" id="GO:0006508">
    <property type="term" value="P:proteolysis"/>
    <property type="evidence" value="ECO:0007669"/>
    <property type="project" value="UniProtKB-KW"/>
</dbReference>
<dbReference type="EMBL" id="LHPF02000013">
    <property type="protein sequence ID" value="PSC71832.1"/>
    <property type="molecule type" value="Genomic_DNA"/>
</dbReference>
<feature type="active site" description="Charge relay system" evidence="5">
    <location>
        <position position="236"/>
    </location>
</feature>
<evidence type="ECO:0000259" key="9">
    <source>
        <dbReference type="Pfam" id="PF22148"/>
    </source>
</evidence>
<keyword evidence="3 5" id="KW-0378">Hydrolase</keyword>
<accession>A0A2P6VCM5</accession>
<sequence>MPGAAGIARALLAGLLLATAAAAVRPRDDGGSTPGQAQAQPDSFAPGQVLVKFKSSGPAVASLLGGTAGGPPGKLPVDGVRLLRTVGGGSKAGAASAAPRPGATVLLRITDGASVKKKVLELMANPAVAVAEPNYIRRTLRVPDDVMYGPRPRYSGMWFLDRIGAPRAWNTTTGSKSVKVCVVDTGAKRSHIDLGGNLAGGWFTGTRGAPTYARDEPGTPGFYNYEDTNVVEEAFHGTHTAGSIGAVGNNGIGVTGVNCQVSLWICNGFTEADVNAGFYSDALVDCYTLCREADAHVVSVSIGGYSYSQLEHDAIEALGKSGALFVAAAGNEANEYQNLYGRLSYPASYQTPSGNVISVAASTINDDLASFSNSGPHVHLAAPGAGIVSTWGRSTNEYVGYSGTSMATPLTAGAAALLWSDATMAQIKLLGQPEPTPPPRAPRPRYSLVVLKGQLYRMNAADRADRFDLPAADCMRRCESEPWCFFAIHYGEYRDAGDGKLINCALLDEGSFTLRPALRDAKFTYGYKVAITGKSPPNPPSPRPSPPSPSGNDDGPACIKAGSDTPSLAFSSAWTVQPGTHYFIAVSDVAIFNPEAPFPDFRWRLQHALPAPTRPPPRSPPPPSPPLPPSPRVGRPKPPFPPKPTKPMRR</sequence>
<dbReference type="Pfam" id="PF22148">
    <property type="entry name" value="Fervidolysin_NPro-like"/>
    <property type="match status" value="1"/>
</dbReference>
<name>A0A2P6VCM5_9CHLO</name>
<dbReference type="InterPro" id="IPR051048">
    <property type="entry name" value="Peptidase_S8/S53_subtilisin"/>
</dbReference>
<dbReference type="InterPro" id="IPR000209">
    <property type="entry name" value="Peptidase_S8/S53_dom"/>
</dbReference>
<feature type="domain" description="Fervidolysin-like N-terminal prodomain" evidence="9">
    <location>
        <begin position="36"/>
        <end position="134"/>
    </location>
</feature>
<evidence type="ECO:0000256" key="5">
    <source>
        <dbReference type="PROSITE-ProRule" id="PRU01240"/>
    </source>
</evidence>
<feature type="active site" description="Charge relay system" evidence="5">
    <location>
        <position position="184"/>
    </location>
</feature>
<keyword evidence="2 5" id="KW-0645">Protease</keyword>
<dbReference type="PROSITE" id="PS00138">
    <property type="entry name" value="SUBTILASE_SER"/>
    <property type="match status" value="1"/>
</dbReference>
<dbReference type="PRINTS" id="PR00723">
    <property type="entry name" value="SUBTILISIN"/>
</dbReference>
<feature type="region of interest" description="Disordered" evidence="6">
    <location>
        <begin position="607"/>
        <end position="650"/>
    </location>
</feature>
<dbReference type="OrthoDB" id="206201at2759"/>
<dbReference type="AlphaFoldDB" id="A0A2P6VCM5"/>
<feature type="active site" description="Charge relay system" evidence="5">
    <location>
        <position position="405"/>
    </location>
</feature>
<evidence type="ECO:0000256" key="3">
    <source>
        <dbReference type="ARBA" id="ARBA00022801"/>
    </source>
</evidence>
<feature type="domain" description="Peptidase S8/S53" evidence="8">
    <location>
        <begin position="176"/>
        <end position="421"/>
    </location>
</feature>
<evidence type="ECO:0000256" key="6">
    <source>
        <dbReference type="SAM" id="MobiDB-lite"/>
    </source>
</evidence>
<evidence type="ECO:0000313" key="11">
    <source>
        <dbReference type="Proteomes" id="UP000239649"/>
    </source>
</evidence>
<dbReference type="Gene3D" id="3.40.50.200">
    <property type="entry name" value="Peptidase S8/S53 domain"/>
    <property type="match status" value="1"/>
</dbReference>
<proteinExistence type="inferred from homology"/>